<sequence length="174" mass="19710">MKNLVILLAMGLILFGCTNQVTDNRDIVGDTNQNWLGQTEQVNTSNLGFNRSVGNVLTNETIPELPKFDFSNITTDDGKLIVYYFYMPKCSACMATKPEIDRLEAKYNGTTLFLRYDITSINGTYAYKDFTAQYGLNKSGMYVPQVLVNKIIITDMFNINKSLEKTIQNFTVSY</sequence>
<dbReference type="PROSITE" id="PS51257">
    <property type="entry name" value="PROKAR_LIPOPROTEIN"/>
    <property type="match status" value="1"/>
</dbReference>
<dbReference type="EMBL" id="CABMJJ010000009">
    <property type="protein sequence ID" value="VVC04490.1"/>
    <property type="molecule type" value="Genomic_DNA"/>
</dbReference>
<dbReference type="AlphaFoldDB" id="A0A5E4LRB3"/>
<dbReference type="SUPFAM" id="SSF52833">
    <property type="entry name" value="Thioredoxin-like"/>
    <property type="match status" value="1"/>
</dbReference>
<comment type="caution">
    <text evidence="1">The sequence shown here is derived from an EMBL/GenBank/DDBJ whole genome shotgun (WGS) entry which is preliminary data.</text>
</comment>
<dbReference type="InterPro" id="IPR036249">
    <property type="entry name" value="Thioredoxin-like_sf"/>
</dbReference>
<gene>
    <name evidence="1" type="ORF">LFW2832_00981</name>
</gene>
<dbReference type="Gene3D" id="3.40.30.10">
    <property type="entry name" value="Glutaredoxin"/>
    <property type="match status" value="1"/>
</dbReference>
<protein>
    <recommendedName>
        <fullName evidence="3">Thioredoxin</fullName>
    </recommendedName>
</protein>
<evidence type="ECO:0008006" key="3">
    <source>
        <dbReference type="Google" id="ProtNLM"/>
    </source>
</evidence>
<reference evidence="1 2" key="1">
    <citation type="submission" date="2019-08" db="EMBL/GenBank/DDBJ databases">
        <authorList>
            <person name="Vazquez-Campos X."/>
        </authorList>
    </citation>
    <scope>NUCLEOTIDE SEQUENCE [LARGE SCALE GENOMIC DNA]</scope>
    <source>
        <strain evidence="1">LFW-283_2</strain>
    </source>
</reference>
<evidence type="ECO:0000313" key="2">
    <source>
        <dbReference type="Proteomes" id="UP000789941"/>
    </source>
</evidence>
<dbReference type="Proteomes" id="UP000789941">
    <property type="component" value="Unassembled WGS sequence"/>
</dbReference>
<evidence type="ECO:0000313" key="1">
    <source>
        <dbReference type="EMBL" id="VVC04490.1"/>
    </source>
</evidence>
<name>A0A5E4LRB3_9ARCH</name>
<organism evidence="1 2">
    <name type="scientific">Candidatus Bilamarchaeum dharawalense</name>
    <dbReference type="NCBI Taxonomy" id="2885759"/>
    <lineage>
        <taxon>Archaea</taxon>
        <taxon>Candidatus Micrarchaeota</taxon>
        <taxon>Candidatus Micrarchaeia</taxon>
        <taxon>Candidatus Anstonellales</taxon>
        <taxon>Candidatus Bilamarchaeaceae</taxon>
        <taxon>Candidatus Bilamarchaeum</taxon>
    </lineage>
</organism>
<proteinExistence type="predicted"/>
<accession>A0A5E4LRB3</accession>